<evidence type="ECO:0000313" key="1">
    <source>
        <dbReference type="EMBL" id="PWY88195.1"/>
    </source>
</evidence>
<accession>A0A317WQ67</accession>
<proteinExistence type="predicted"/>
<reference evidence="1 2" key="1">
    <citation type="submission" date="2016-12" db="EMBL/GenBank/DDBJ databases">
        <title>The genomes of Aspergillus section Nigri reveals drivers in fungal speciation.</title>
        <authorList>
            <consortium name="DOE Joint Genome Institute"/>
            <person name="Vesth T.C."/>
            <person name="Nybo J."/>
            <person name="Theobald S."/>
            <person name="Brandl J."/>
            <person name="Frisvad J.C."/>
            <person name="Nielsen K.F."/>
            <person name="Lyhne E.K."/>
            <person name="Kogle M.E."/>
            <person name="Kuo A."/>
            <person name="Riley R."/>
            <person name="Clum A."/>
            <person name="Nolan M."/>
            <person name="Lipzen A."/>
            <person name="Salamov A."/>
            <person name="Henrissat B."/>
            <person name="Wiebenga A."/>
            <person name="De Vries R.P."/>
            <person name="Grigoriev I.V."/>
            <person name="Mortensen U.H."/>
            <person name="Andersen M.R."/>
            <person name="Baker S.E."/>
        </authorList>
    </citation>
    <scope>NUCLEOTIDE SEQUENCE [LARGE SCALE GENOMIC DNA]</scope>
    <source>
        <strain evidence="1 2">CBS 117.55</strain>
    </source>
</reference>
<evidence type="ECO:0000313" key="2">
    <source>
        <dbReference type="Proteomes" id="UP000247233"/>
    </source>
</evidence>
<dbReference type="EMBL" id="MSFL01000005">
    <property type="protein sequence ID" value="PWY88195.1"/>
    <property type="molecule type" value="Genomic_DNA"/>
</dbReference>
<gene>
    <name evidence="1" type="ORF">BO70DRAFT_359668</name>
</gene>
<keyword evidence="2" id="KW-1185">Reference proteome</keyword>
<name>A0A317WQ67_9EURO</name>
<protein>
    <submittedName>
        <fullName evidence="1">Uncharacterized protein</fullName>
    </submittedName>
</protein>
<comment type="caution">
    <text evidence="1">The sequence shown here is derived from an EMBL/GenBank/DDBJ whole genome shotgun (WGS) entry which is preliminary data.</text>
</comment>
<dbReference type="VEuPathDB" id="FungiDB:BO70DRAFT_359668"/>
<dbReference type="GeneID" id="37064826"/>
<dbReference type="Proteomes" id="UP000247233">
    <property type="component" value="Unassembled WGS sequence"/>
</dbReference>
<organism evidence="1 2">
    <name type="scientific">Aspergillus heteromorphus CBS 117.55</name>
    <dbReference type="NCBI Taxonomy" id="1448321"/>
    <lineage>
        <taxon>Eukaryota</taxon>
        <taxon>Fungi</taxon>
        <taxon>Dikarya</taxon>
        <taxon>Ascomycota</taxon>
        <taxon>Pezizomycotina</taxon>
        <taxon>Eurotiomycetes</taxon>
        <taxon>Eurotiomycetidae</taxon>
        <taxon>Eurotiales</taxon>
        <taxon>Aspergillaceae</taxon>
        <taxon>Aspergillus</taxon>
        <taxon>Aspergillus subgen. Circumdati</taxon>
    </lineage>
</organism>
<sequence>MPRAETYWKGNCDKARPGMHSARGLMREIDPNQNSRHDAKVETSTVVVPPASGNFKRRHEPHTVRSADLNFSVRYI</sequence>
<dbReference type="RefSeq" id="XP_025401731.1">
    <property type="nucleotide sequence ID" value="XM_025542589.1"/>
</dbReference>
<dbReference type="AlphaFoldDB" id="A0A317WQ67"/>